<name>A0ABC8TTZ5_9AQUA</name>
<sequence length="61" mass="6929">VHIPPPNEKLPKMKKNKLKSSPTTDVDDLKVEVFTSEDETESVRGPPRCLQRAIQEVSKTR</sequence>
<feature type="region of interest" description="Disordered" evidence="1">
    <location>
        <begin position="1"/>
        <end position="61"/>
    </location>
</feature>
<comment type="caution">
    <text evidence="2">The sequence shown here is derived from an EMBL/GenBank/DDBJ whole genome shotgun (WGS) entry which is preliminary data.</text>
</comment>
<keyword evidence="3" id="KW-1185">Reference proteome</keyword>
<gene>
    <name evidence="2" type="ORF">ILEXP_LOCUS41093</name>
</gene>
<reference evidence="2 3" key="1">
    <citation type="submission" date="2024-02" db="EMBL/GenBank/DDBJ databases">
        <authorList>
            <person name="Vignale AGUSTIN F."/>
            <person name="Sosa J E."/>
            <person name="Modenutti C."/>
        </authorList>
    </citation>
    <scope>NUCLEOTIDE SEQUENCE [LARGE SCALE GENOMIC DNA]</scope>
</reference>
<dbReference type="EMBL" id="CAUOFW020005769">
    <property type="protein sequence ID" value="CAK9171522.1"/>
    <property type="molecule type" value="Genomic_DNA"/>
</dbReference>
<feature type="non-terminal residue" evidence="2">
    <location>
        <position position="1"/>
    </location>
</feature>
<evidence type="ECO:0000313" key="2">
    <source>
        <dbReference type="EMBL" id="CAK9171522.1"/>
    </source>
</evidence>
<accession>A0ABC8TTZ5</accession>
<dbReference type="Proteomes" id="UP001642360">
    <property type="component" value="Unassembled WGS sequence"/>
</dbReference>
<organism evidence="2 3">
    <name type="scientific">Ilex paraguariensis</name>
    <name type="common">yerba mate</name>
    <dbReference type="NCBI Taxonomy" id="185542"/>
    <lineage>
        <taxon>Eukaryota</taxon>
        <taxon>Viridiplantae</taxon>
        <taxon>Streptophyta</taxon>
        <taxon>Embryophyta</taxon>
        <taxon>Tracheophyta</taxon>
        <taxon>Spermatophyta</taxon>
        <taxon>Magnoliopsida</taxon>
        <taxon>eudicotyledons</taxon>
        <taxon>Gunneridae</taxon>
        <taxon>Pentapetalae</taxon>
        <taxon>asterids</taxon>
        <taxon>campanulids</taxon>
        <taxon>Aquifoliales</taxon>
        <taxon>Aquifoliaceae</taxon>
        <taxon>Ilex</taxon>
    </lineage>
</organism>
<protein>
    <submittedName>
        <fullName evidence="2">Uncharacterized protein</fullName>
    </submittedName>
</protein>
<evidence type="ECO:0000313" key="3">
    <source>
        <dbReference type="Proteomes" id="UP001642360"/>
    </source>
</evidence>
<evidence type="ECO:0000256" key="1">
    <source>
        <dbReference type="SAM" id="MobiDB-lite"/>
    </source>
</evidence>
<proteinExistence type="predicted"/>
<dbReference type="AlphaFoldDB" id="A0ABC8TTZ5"/>